<accession>A0A1Y3GD01</accession>
<reference evidence="2 3" key="1">
    <citation type="submission" date="2016-12" db="EMBL/GenBank/DDBJ databases">
        <title>Discovery of methanogenic haloarchaea.</title>
        <authorList>
            <person name="Sorokin D.Y."/>
            <person name="Makarova K.S."/>
            <person name="Abbas B."/>
            <person name="Ferrer M."/>
            <person name="Golyshin P.N."/>
        </authorList>
    </citation>
    <scope>NUCLEOTIDE SEQUENCE [LARGE SCALE GENOMIC DNA]</scope>
    <source>
        <strain evidence="2">AMET1</strain>
    </source>
</reference>
<comment type="caution">
    <text evidence="2">The sequence shown here is derived from an EMBL/GenBank/DDBJ whole genome shotgun (WGS) entry which is preliminary data.</text>
</comment>
<feature type="transmembrane region" description="Helical" evidence="1">
    <location>
        <begin position="131"/>
        <end position="152"/>
    </location>
</feature>
<gene>
    <name evidence="2" type="ORF">AMET1_0762</name>
</gene>
<sequence>MDGDEGSDLTELVREFEKLEDSVESKKHKTHIQGLKEKAIQLSKPRIFGVVVEDFNRRDIVEAFLGSLLIGIPVIIEEGTLEIGEYIAQHPIFLIGTIIFGVLIVIGILYYTDIQEVKIKNPFFGVIPRRLVGIILIAFLSALLLMTVWGRVDWSEPMVALSQCAFTFVAMAIGAALADILPGT</sequence>
<dbReference type="RefSeq" id="WP_086637149.1">
    <property type="nucleotide sequence ID" value="NZ_MRZU01000003.1"/>
</dbReference>
<dbReference type="OrthoDB" id="328136at2157"/>
<evidence type="ECO:0000313" key="2">
    <source>
        <dbReference type="EMBL" id="OUJ19110.1"/>
    </source>
</evidence>
<dbReference type="EMBL" id="MRZU01000003">
    <property type="protein sequence ID" value="OUJ19110.1"/>
    <property type="molecule type" value="Genomic_DNA"/>
</dbReference>
<keyword evidence="1" id="KW-0812">Transmembrane</keyword>
<evidence type="ECO:0000256" key="1">
    <source>
        <dbReference type="SAM" id="Phobius"/>
    </source>
</evidence>
<proteinExistence type="predicted"/>
<dbReference type="AlphaFoldDB" id="A0A1Y3GD01"/>
<dbReference type="Proteomes" id="UP000195137">
    <property type="component" value="Unassembled WGS sequence"/>
</dbReference>
<feature type="transmembrane region" description="Helical" evidence="1">
    <location>
        <begin position="88"/>
        <end position="111"/>
    </location>
</feature>
<protein>
    <submittedName>
        <fullName evidence="2">Putative membrane protein</fullName>
    </submittedName>
</protein>
<organism evidence="2 3">
    <name type="scientific">Methanonatronarchaeum thermophilum</name>
    <dbReference type="NCBI Taxonomy" id="1927129"/>
    <lineage>
        <taxon>Archaea</taxon>
        <taxon>Methanobacteriati</taxon>
        <taxon>Methanobacteriota</taxon>
        <taxon>Methanonatronarchaeia</taxon>
        <taxon>Methanonatronarchaeales</taxon>
        <taxon>Methanonatronarchaeaceae</taxon>
        <taxon>Methanonatronarchaeum</taxon>
    </lineage>
</organism>
<keyword evidence="1" id="KW-1133">Transmembrane helix</keyword>
<evidence type="ECO:0000313" key="3">
    <source>
        <dbReference type="Proteomes" id="UP000195137"/>
    </source>
</evidence>
<keyword evidence="1" id="KW-0472">Membrane</keyword>
<name>A0A1Y3GD01_9EURY</name>
<feature type="transmembrane region" description="Helical" evidence="1">
    <location>
        <begin position="158"/>
        <end position="181"/>
    </location>
</feature>
<feature type="transmembrane region" description="Helical" evidence="1">
    <location>
        <begin position="60"/>
        <end position="76"/>
    </location>
</feature>
<keyword evidence="3" id="KW-1185">Reference proteome</keyword>